<organism evidence="2 3">
    <name type="scientific">Hyella patelloides LEGE 07179</name>
    <dbReference type="NCBI Taxonomy" id="945734"/>
    <lineage>
        <taxon>Bacteria</taxon>
        <taxon>Bacillati</taxon>
        <taxon>Cyanobacteriota</taxon>
        <taxon>Cyanophyceae</taxon>
        <taxon>Pleurocapsales</taxon>
        <taxon>Hyellaceae</taxon>
        <taxon>Hyella</taxon>
    </lineage>
</organism>
<dbReference type="OrthoDB" id="582042at2"/>
<feature type="domain" description="FHA" evidence="1">
    <location>
        <begin position="43"/>
        <end position="107"/>
    </location>
</feature>
<accession>A0A563W0L2</accession>
<proteinExistence type="predicted"/>
<dbReference type="SUPFAM" id="SSF49879">
    <property type="entry name" value="SMAD/FHA domain"/>
    <property type="match status" value="1"/>
</dbReference>
<gene>
    <name evidence="2" type="ORF">H1P_570029</name>
</gene>
<evidence type="ECO:0000313" key="3">
    <source>
        <dbReference type="Proteomes" id="UP000320055"/>
    </source>
</evidence>
<dbReference type="Proteomes" id="UP000320055">
    <property type="component" value="Unassembled WGS sequence"/>
</dbReference>
<dbReference type="SMART" id="SM00240">
    <property type="entry name" value="FHA"/>
    <property type="match status" value="1"/>
</dbReference>
<dbReference type="PROSITE" id="PS50006">
    <property type="entry name" value="FHA_DOMAIN"/>
    <property type="match status" value="1"/>
</dbReference>
<dbReference type="Gene3D" id="2.60.200.20">
    <property type="match status" value="1"/>
</dbReference>
<name>A0A563W0L2_9CYAN</name>
<dbReference type="Pfam" id="PF00498">
    <property type="entry name" value="FHA"/>
    <property type="match status" value="1"/>
</dbReference>
<dbReference type="InterPro" id="IPR008984">
    <property type="entry name" value="SMAD_FHA_dom_sf"/>
</dbReference>
<dbReference type="InterPro" id="IPR000253">
    <property type="entry name" value="FHA_dom"/>
</dbReference>
<dbReference type="AlphaFoldDB" id="A0A563W0L2"/>
<sequence>MSEQKPKLTLAQFSEDNLQKGRHILIIESSDSRRAVALNSAVFSIGRHPQNSLVINSNMISRHHATVAWLQYTEQSEKREDYCYWIIDGKGKRKRSRNGILVNGEKKSLHRLKSGDVITIGTETKITYNYIPNTAETQTFLKYCSSEKTEYKSNQEVNYKETTVVTQAEIEAARKQYSSS</sequence>
<reference evidence="2 3" key="1">
    <citation type="submission" date="2019-01" db="EMBL/GenBank/DDBJ databases">
        <authorList>
            <person name="Brito A."/>
        </authorList>
    </citation>
    <scope>NUCLEOTIDE SEQUENCE [LARGE SCALE GENOMIC DNA]</scope>
    <source>
        <strain evidence="2">1</strain>
    </source>
</reference>
<evidence type="ECO:0000259" key="1">
    <source>
        <dbReference type="PROSITE" id="PS50006"/>
    </source>
</evidence>
<dbReference type="RefSeq" id="WP_144866920.1">
    <property type="nucleotide sequence ID" value="NZ_LR213816.1"/>
</dbReference>
<keyword evidence="3" id="KW-1185">Reference proteome</keyword>
<evidence type="ECO:0000313" key="2">
    <source>
        <dbReference type="EMBL" id="VEP17229.1"/>
    </source>
</evidence>
<dbReference type="EMBL" id="CAACVJ010000523">
    <property type="protein sequence ID" value="VEP17229.1"/>
    <property type="molecule type" value="Genomic_DNA"/>
</dbReference>
<protein>
    <submittedName>
        <fullName evidence="2">FHA domain-containing protein</fullName>
    </submittedName>
</protein>